<dbReference type="PANTHER" id="PTHR44376:SF5">
    <property type="entry name" value="TRANSCRIPTIONAL COREPRESSOR LEUNIG ISOFORM X1"/>
    <property type="match status" value="1"/>
</dbReference>
<evidence type="ECO:0000313" key="2">
    <source>
        <dbReference type="EMBL" id="KAK6935775.1"/>
    </source>
</evidence>
<dbReference type="GO" id="GO:0003714">
    <property type="term" value="F:transcription corepressor activity"/>
    <property type="evidence" value="ECO:0007669"/>
    <property type="project" value="InterPro"/>
</dbReference>
<comment type="caution">
    <text evidence="2">The sequence shown here is derived from an EMBL/GenBank/DDBJ whole genome shotgun (WGS) entry which is preliminary data.</text>
</comment>
<dbReference type="InterPro" id="IPR044716">
    <property type="entry name" value="LEUNIG-like"/>
</dbReference>
<protein>
    <submittedName>
        <fullName evidence="2">LIS1 homology motif</fullName>
    </submittedName>
</protein>
<name>A0AAN8ZIS3_9MAGN</name>
<dbReference type="InterPro" id="IPR006594">
    <property type="entry name" value="LisH"/>
</dbReference>
<sequence length="504" mass="54892">MDVESVLFRCRLERYIYDYLMKKNCHQTAEIFKQEAGVEIDEKSPPAIDVLDGFLHEWWLTFYDMYCARHRNLHQLTDKPSILAEDEQVINTHGDIFPGKHSMNAQYTWHQGDNSGSGLTAENIIPLSALGWAPSDVKRENEGCLSSESQKELLACGTESLKPLRSLADLLPQDIGSSAEEVLKMASMPSAEGIDTLSPGFEDQMLQMLCAMEQSQLELKDTILSKSIVDLLAFEKFSWTTLGSRSLTKEHLGECNELSISKCSATLIGQSINKRKSPLSSEVGSNNIQGATPFPVETSFSACKVSDDIKSMSPADDNDDGASASMCNLQTAIAEVGGSKVKETNSHSSTDGLASGFADSLSVKGVSSASDDPIYEVSNDDIKSTFITDDNDDGASTSIYSLQIANLEAVCEVSNDYIKSTSVADDNDDGASPSISTLQISHFVVARGGKLHGILFFITHHLNDSTGYSMQFDIIHMPLLILSVIMVNPLILASIPKAHKQFSS</sequence>
<keyword evidence="1" id="KW-0472">Membrane</keyword>
<accession>A0AAN8ZIS3</accession>
<feature type="transmembrane region" description="Helical" evidence="1">
    <location>
        <begin position="474"/>
        <end position="495"/>
    </location>
</feature>
<dbReference type="EMBL" id="JBAMMX010000007">
    <property type="protein sequence ID" value="KAK6935775.1"/>
    <property type="molecule type" value="Genomic_DNA"/>
</dbReference>
<keyword evidence="3" id="KW-1185">Reference proteome</keyword>
<gene>
    <name evidence="2" type="ORF">RJ641_032805</name>
</gene>
<dbReference type="AlphaFoldDB" id="A0AAN8ZIS3"/>
<proteinExistence type="predicted"/>
<organism evidence="2 3">
    <name type="scientific">Dillenia turbinata</name>
    <dbReference type="NCBI Taxonomy" id="194707"/>
    <lineage>
        <taxon>Eukaryota</taxon>
        <taxon>Viridiplantae</taxon>
        <taxon>Streptophyta</taxon>
        <taxon>Embryophyta</taxon>
        <taxon>Tracheophyta</taxon>
        <taxon>Spermatophyta</taxon>
        <taxon>Magnoliopsida</taxon>
        <taxon>eudicotyledons</taxon>
        <taxon>Gunneridae</taxon>
        <taxon>Pentapetalae</taxon>
        <taxon>Dilleniales</taxon>
        <taxon>Dilleniaceae</taxon>
        <taxon>Dillenia</taxon>
    </lineage>
</organism>
<dbReference type="PROSITE" id="PS50896">
    <property type="entry name" value="LISH"/>
    <property type="match status" value="1"/>
</dbReference>
<keyword evidence="1" id="KW-1133">Transmembrane helix</keyword>
<keyword evidence="1" id="KW-0812">Transmembrane</keyword>
<evidence type="ECO:0000256" key="1">
    <source>
        <dbReference type="SAM" id="Phobius"/>
    </source>
</evidence>
<evidence type="ECO:0000313" key="3">
    <source>
        <dbReference type="Proteomes" id="UP001370490"/>
    </source>
</evidence>
<reference evidence="2 3" key="1">
    <citation type="submission" date="2023-12" db="EMBL/GenBank/DDBJ databases">
        <title>A high-quality genome assembly for Dillenia turbinata (Dilleniales).</title>
        <authorList>
            <person name="Chanderbali A."/>
        </authorList>
    </citation>
    <scope>NUCLEOTIDE SEQUENCE [LARGE SCALE GENOMIC DNA]</scope>
    <source>
        <strain evidence="2">LSX21</strain>
        <tissue evidence="2">Leaf</tissue>
    </source>
</reference>
<dbReference type="Pfam" id="PF08513">
    <property type="entry name" value="LisH"/>
    <property type="match status" value="1"/>
</dbReference>
<dbReference type="Proteomes" id="UP001370490">
    <property type="component" value="Unassembled WGS sequence"/>
</dbReference>
<dbReference type="PANTHER" id="PTHR44376">
    <property type="entry name" value="TRANSCRIPTIONAL REGULATOR OF FILAMENTOUS GROWTH FLO8"/>
    <property type="match status" value="1"/>
</dbReference>